<dbReference type="PROSITE" id="PS51898">
    <property type="entry name" value="TYR_RECOMBINASE"/>
    <property type="match status" value="1"/>
</dbReference>
<sequence length="543" mass="63171">MAHAHTVYLPEDRVDYYQYMYDEVLRLNGDYENIPYAIETFHGQNITIRQSNGKLIKSIRIVNLAKDIVSYPFSDNYSDYPYLNFLAIMCIIDKAIEQSPASVNHLTIGLKALSEIYLSKKALENEVLFKTEFNNQLSSLVLKYSDTQSIYLSLRMLANYLIENDYWGFNEQLIFKLDEIKIPTLGNKANVSLLDHENGPFTRSEIFEICQLIQNRNISIFERCLVKLAKQYGLRPLQLALIRESDIWFDTKKLVWYINITRVKGRVSQLRRNENNFVLRELPLEIAQDLNVLIESDKSKYFYRNDGEELPRPLFKRKTINDELLKHKKLADYAWHIDSSRVYQSFRRLGIKLRIKSKHINNDDGSPAILKMNCYRFRYTLGTRMVMDGKTPEEVAIALDHSTTASVKHYFKYNRDVIDFIDDTFDSSITLKNSVQRWQGFLIDEADDSIDGSVIKLTDIISLGKCLKKSLCDMHPTVSCYGCSRFRPYKKANHKGQLIFITEQREFLKNNSTGPVKHQLDEAYQGALEIVEAQRIIEASNND</sequence>
<dbReference type="EMBL" id="PJAI02000002">
    <property type="protein sequence ID" value="TYK66830.1"/>
    <property type="molecule type" value="Genomic_DNA"/>
</dbReference>
<dbReference type="RefSeq" id="WP_101343890.1">
    <property type="nucleotide sequence ID" value="NZ_PJAI02000002.1"/>
</dbReference>
<proteinExistence type="predicted"/>
<evidence type="ECO:0000256" key="1">
    <source>
        <dbReference type="ARBA" id="ARBA00023172"/>
    </source>
</evidence>
<dbReference type="Gene3D" id="1.10.443.10">
    <property type="entry name" value="Intergrase catalytic core"/>
    <property type="match status" value="1"/>
</dbReference>
<dbReference type="InterPro" id="IPR002104">
    <property type="entry name" value="Integrase_catalytic"/>
</dbReference>
<reference evidence="3 4" key="1">
    <citation type="submission" date="2019-08" db="EMBL/GenBank/DDBJ databases">
        <title>Microbe sample from Colwellia echini.</title>
        <authorList>
            <person name="Christiansen L."/>
            <person name="Pathiraja D."/>
            <person name="Schultz-Johansen M."/>
            <person name="Choi I.-G."/>
            <person name="Stougaard P."/>
        </authorList>
    </citation>
    <scope>NUCLEOTIDE SEQUENCE [LARGE SCALE GENOMIC DNA]</scope>
    <source>
        <strain evidence="3 4">A3</strain>
    </source>
</reference>
<keyword evidence="1" id="KW-0233">DNA recombination</keyword>
<dbReference type="SUPFAM" id="SSF56349">
    <property type="entry name" value="DNA breaking-rejoining enzymes"/>
    <property type="match status" value="1"/>
</dbReference>
<dbReference type="InterPro" id="IPR013762">
    <property type="entry name" value="Integrase-like_cat_sf"/>
</dbReference>
<dbReference type="InterPro" id="IPR011010">
    <property type="entry name" value="DNA_brk_join_enz"/>
</dbReference>
<name>A0ABY3N028_9GAMM</name>
<evidence type="ECO:0000313" key="3">
    <source>
        <dbReference type="EMBL" id="TYK66830.1"/>
    </source>
</evidence>
<keyword evidence="4" id="KW-1185">Reference proteome</keyword>
<comment type="caution">
    <text evidence="3">The sequence shown here is derived from an EMBL/GenBank/DDBJ whole genome shotgun (WGS) entry which is preliminary data.</text>
</comment>
<protein>
    <submittedName>
        <fullName evidence="3">Site-specific integrase</fullName>
    </submittedName>
</protein>
<evidence type="ECO:0000259" key="2">
    <source>
        <dbReference type="PROSITE" id="PS51898"/>
    </source>
</evidence>
<organism evidence="3 4">
    <name type="scientific">Colwellia echini</name>
    <dbReference type="NCBI Taxonomy" id="1982103"/>
    <lineage>
        <taxon>Bacteria</taxon>
        <taxon>Pseudomonadati</taxon>
        <taxon>Pseudomonadota</taxon>
        <taxon>Gammaproteobacteria</taxon>
        <taxon>Alteromonadales</taxon>
        <taxon>Colwelliaceae</taxon>
        <taxon>Colwellia</taxon>
    </lineage>
</organism>
<feature type="domain" description="Tyr recombinase" evidence="2">
    <location>
        <begin position="196"/>
        <end position="426"/>
    </location>
</feature>
<dbReference type="Proteomes" id="UP000815846">
    <property type="component" value="Unassembled WGS sequence"/>
</dbReference>
<evidence type="ECO:0000313" key="4">
    <source>
        <dbReference type="Proteomes" id="UP000815846"/>
    </source>
</evidence>
<accession>A0ABY3N028</accession>
<gene>
    <name evidence="3" type="ORF">CWS31_003340</name>
</gene>